<dbReference type="STRING" id="1447883.A0A2B7WMR4"/>
<feature type="transmembrane region" description="Helical" evidence="7">
    <location>
        <begin position="179"/>
        <end position="200"/>
    </location>
</feature>
<dbReference type="OrthoDB" id="3903189at2759"/>
<keyword evidence="4 7" id="KW-0472">Membrane</keyword>
<evidence type="ECO:0000256" key="6">
    <source>
        <dbReference type="SAM" id="MobiDB-lite"/>
    </source>
</evidence>
<reference evidence="9 10" key="1">
    <citation type="submission" date="2017-10" db="EMBL/GenBank/DDBJ databases">
        <title>Comparative genomics in systemic dimorphic fungi from Ajellomycetaceae.</title>
        <authorList>
            <person name="Munoz J.F."/>
            <person name="Mcewen J.G."/>
            <person name="Clay O.K."/>
            <person name="Cuomo C.A."/>
        </authorList>
    </citation>
    <scope>NUCLEOTIDE SEQUENCE [LARGE SCALE GENOMIC DNA]</scope>
    <source>
        <strain evidence="9 10">UAMH7299</strain>
    </source>
</reference>
<comment type="similarity">
    <text evidence="5">Belongs to the SAT4 family.</text>
</comment>
<feature type="transmembrane region" description="Helical" evidence="7">
    <location>
        <begin position="132"/>
        <end position="159"/>
    </location>
</feature>
<evidence type="ECO:0000256" key="7">
    <source>
        <dbReference type="SAM" id="Phobius"/>
    </source>
</evidence>
<evidence type="ECO:0000256" key="3">
    <source>
        <dbReference type="ARBA" id="ARBA00022989"/>
    </source>
</evidence>
<feature type="compositionally biased region" description="Low complexity" evidence="6">
    <location>
        <begin position="304"/>
        <end position="316"/>
    </location>
</feature>
<proteinExistence type="inferred from homology"/>
<dbReference type="AlphaFoldDB" id="A0A2B7WMR4"/>
<name>A0A2B7WMR4_POLH7</name>
<feature type="compositionally biased region" description="Polar residues" evidence="6">
    <location>
        <begin position="285"/>
        <end position="296"/>
    </location>
</feature>
<evidence type="ECO:0000259" key="8">
    <source>
        <dbReference type="Pfam" id="PF20684"/>
    </source>
</evidence>
<evidence type="ECO:0000256" key="2">
    <source>
        <dbReference type="ARBA" id="ARBA00022692"/>
    </source>
</evidence>
<evidence type="ECO:0000256" key="1">
    <source>
        <dbReference type="ARBA" id="ARBA00004141"/>
    </source>
</evidence>
<dbReference type="EMBL" id="PDNA01000248">
    <property type="protein sequence ID" value="PGH00654.1"/>
    <property type="molecule type" value="Genomic_DNA"/>
</dbReference>
<dbReference type="PANTHER" id="PTHR33048:SF149">
    <property type="entry name" value="UBID FAMILY DECARBOXYLASE"/>
    <property type="match status" value="1"/>
</dbReference>
<keyword evidence="2 7" id="KW-0812">Transmembrane</keyword>
<feature type="transmembrane region" description="Helical" evidence="7">
    <location>
        <begin position="212"/>
        <end position="233"/>
    </location>
</feature>
<dbReference type="InterPro" id="IPR052337">
    <property type="entry name" value="SAT4-like"/>
</dbReference>
<accession>A0A2B7WMR4</accession>
<dbReference type="InterPro" id="IPR049326">
    <property type="entry name" value="Rhodopsin_dom_fungi"/>
</dbReference>
<dbReference type="Proteomes" id="UP000224634">
    <property type="component" value="Unassembled WGS sequence"/>
</dbReference>
<protein>
    <recommendedName>
        <fullName evidence="8">Rhodopsin domain-containing protein</fullName>
    </recommendedName>
</protein>
<feature type="compositionally biased region" description="Polar residues" evidence="6">
    <location>
        <begin position="395"/>
        <end position="407"/>
    </location>
</feature>
<gene>
    <name evidence="9" type="ORF">AJ80_09145</name>
</gene>
<comment type="caution">
    <text evidence="9">The sequence shown here is derived from an EMBL/GenBank/DDBJ whole genome shotgun (WGS) entry which is preliminary data.</text>
</comment>
<evidence type="ECO:0000256" key="4">
    <source>
        <dbReference type="ARBA" id="ARBA00023136"/>
    </source>
</evidence>
<dbReference type="Pfam" id="PF20684">
    <property type="entry name" value="Fung_rhodopsin"/>
    <property type="match status" value="1"/>
</dbReference>
<feature type="transmembrane region" description="Helical" evidence="7">
    <location>
        <begin position="47"/>
        <end position="67"/>
    </location>
</feature>
<keyword evidence="3 7" id="KW-1133">Transmembrane helix</keyword>
<feature type="transmembrane region" description="Helical" evidence="7">
    <location>
        <begin position="16"/>
        <end position="35"/>
    </location>
</feature>
<keyword evidence="10" id="KW-1185">Reference proteome</keyword>
<evidence type="ECO:0000313" key="10">
    <source>
        <dbReference type="Proteomes" id="UP000224634"/>
    </source>
</evidence>
<feature type="domain" description="Rhodopsin" evidence="8">
    <location>
        <begin position="34"/>
        <end position="269"/>
    </location>
</feature>
<dbReference type="GO" id="GO:0016020">
    <property type="term" value="C:membrane"/>
    <property type="evidence" value="ECO:0007669"/>
    <property type="project" value="UniProtKB-SubCell"/>
</dbReference>
<feature type="region of interest" description="Disordered" evidence="6">
    <location>
        <begin position="285"/>
        <end position="415"/>
    </location>
</feature>
<organism evidence="9 10">
    <name type="scientific">Polytolypa hystricis (strain UAMH7299)</name>
    <dbReference type="NCBI Taxonomy" id="1447883"/>
    <lineage>
        <taxon>Eukaryota</taxon>
        <taxon>Fungi</taxon>
        <taxon>Dikarya</taxon>
        <taxon>Ascomycota</taxon>
        <taxon>Pezizomycotina</taxon>
        <taxon>Eurotiomycetes</taxon>
        <taxon>Eurotiomycetidae</taxon>
        <taxon>Onygenales</taxon>
        <taxon>Onygenales incertae sedis</taxon>
        <taxon>Polytolypa</taxon>
    </lineage>
</organism>
<comment type="subcellular location">
    <subcellularLocation>
        <location evidence="1">Membrane</location>
        <topology evidence="1">Multi-pass membrane protein</topology>
    </subcellularLocation>
</comment>
<sequence length="415" mass="46834">MSLDTAFSDNFVKETWALYSVGIFSVVMRNTARIRRLGIRGFQADDYLILVAVAWYTLLCVSLNQVVSGGGSNLMTDEDKRNLTPEIKAERVRGSKWVFVSEHAMVLTLWCLKFCMLIIYRRITNGLQQQRLINYCAIYVALTFVASELTLFLICRPLSNYWAVPTPDYQCSSYQHYEIIQGCLSILGDIFMLLIAIPILTAVRLPLKQKAILLFLFGLGIFIIVAAILTKVYCLVPSLISYVYMSWYFREATVAMLVTNLPLTWSLLRDIFPALKSWTGGSKTTRPIGYNKSQSRNSRRKLSHPGLHSSSLHLLPFNRLASQEPKASKTSTVNTREDSSTNDNSSVKSLHIRQDVTITVQSENMGPGAFPRGSDDGVQRENTQSTWPENPRDQWVSQSQTMTQVVSTKDPEAAR</sequence>
<evidence type="ECO:0000256" key="5">
    <source>
        <dbReference type="ARBA" id="ARBA00038359"/>
    </source>
</evidence>
<evidence type="ECO:0000313" key="9">
    <source>
        <dbReference type="EMBL" id="PGH00654.1"/>
    </source>
</evidence>
<feature type="transmembrane region" description="Helical" evidence="7">
    <location>
        <begin position="103"/>
        <end position="120"/>
    </location>
</feature>
<dbReference type="PANTHER" id="PTHR33048">
    <property type="entry name" value="PTH11-LIKE INTEGRAL MEMBRANE PROTEIN (AFU_ORTHOLOGUE AFUA_5G11245)"/>
    <property type="match status" value="1"/>
</dbReference>